<evidence type="ECO:0000313" key="1">
    <source>
        <dbReference type="EMBL" id="MBE6510683.1"/>
    </source>
</evidence>
<dbReference type="EMBL" id="SUTF01000006">
    <property type="protein sequence ID" value="MBE6510683.1"/>
    <property type="molecule type" value="Genomic_DNA"/>
</dbReference>
<dbReference type="AlphaFoldDB" id="A0A8T3VHJ0"/>
<comment type="caution">
    <text evidence="1">The sequence shown here is derived from an EMBL/GenBank/DDBJ whole genome shotgun (WGS) entry which is preliminary data.</text>
</comment>
<protein>
    <submittedName>
        <fullName evidence="1">Uncharacterized protein</fullName>
    </submittedName>
</protein>
<evidence type="ECO:0000313" key="2">
    <source>
        <dbReference type="Proteomes" id="UP000713479"/>
    </source>
</evidence>
<sequence>MIKKISLIFIILIFSTGFAYAAQNINDLQIPNDFSGKKAEGQFFMPKAYDNPRFIIAEYNESSHDFENSTLYGFWPSGEKYIYFFSNHQVSDMGSIELVEMDGKKYTVSVLYASTVIDEDYLKDSLNYLKEFNTKNNLTPISP</sequence>
<accession>A0A8T3VHJ0</accession>
<reference evidence="1" key="1">
    <citation type="submission" date="2019-04" db="EMBL/GenBank/DDBJ databases">
        <title>Evolution of Biomass-Degrading Anaerobic Consortia Revealed by Metagenomics.</title>
        <authorList>
            <person name="Peng X."/>
        </authorList>
    </citation>
    <scope>NUCLEOTIDE SEQUENCE</scope>
    <source>
        <strain evidence="1">SIG13</strain>
    </source>
</reference>
<proteinExistence type="predicted"/>
<name>A0A8T3VHJ0_9EURY</name>
<gene>
    <name evidence="1" type="ORF">E7Z74_05390</name>
</gene>
<dbReference type="Proteomes" id="UP000713479">
    <property type="component" value="Unassembled WGS sequence"/>
</dbReference>
<organism evidence="1 2">
    <name type="scientific">Methanobrevibacter millerae</name>
    <dbReference type="NCBI Taxonomy" id="230361"/>
    <lineage>
        <taxon>Archaea</taxon>
        <taxon>Methanobacteriati</taxon>
        <taxon>Methanobacteriota</taxon>
        <taxon>Methanomada group</taxon>
        <taxon>Methanobacteria</taxon>
        <taxon>Methanobacteriales</taxon>
        <taxon>Methanobacteriaceae</taxon>
        <taxon>Methanobrevibacter</taxon>
    </lineage>
</organism>